<evidence type="ECO:0000256" key="1">
    <source>
        <dbReference type="ARBA" id="ARBA00004651"/>
    </source>
</evidence>
<keyword evidence="2" id="KW-1003">Cell membrane</keyword>
<dbReference type="GO" id="GO:0050909">
    <property type="term" value="P:sensory perception of taste"/>
    <property type="evidence" value="ECO:0007669"/>
    <property type="project" value="InterPro"/>
</dbReference>
<feature type="transmembrane region" description="Helical" evidence="7">
    <location>
        <begin position="358"/>
        <end position="381"/>
    </location>
</feature>
<dbReference type="AlphaFoldDB" id="A0A6H5G7T0"/>
<protein>
    <recommendedName>
        <fullName evidence="10">Gustatory receptor</fullName>
    </recommendedName>
</protein>
<evidence type="ECO:0000256" key="2">
    <source>
        <dbReference type="ARBA" id="ARBA00022475"/>
    </source>
</evidence>
<comment type="subcellular location">
    <subcellularLocation>
        <location evidence="1">Cell membrane</location>
        <topology evidence="1">Multi-pass membrane protein</topology>
    </subcellularLocation>
</comment>
<keyword evidence="3 7" id="KW-0812">Transmembrane</keyword>
<feature type="region of interest" description="Disordered" evidence="6">
    <location>
        <begin position="612"/>
        <end position="641"/>
    </location>
</feature>
<evidence type="ECO:0000256" key="5">
    <source>
        <dbReference type="ARBA" id="ARBA00023136"/>
    </source>
</evidence>
<evidence type="ECO:0000313" key="9">
    <source>
        <dbReference type="Proteomes" id="UP000479000"/>
    </source>
</evidence>
<evidence type="ECO:0000256" key="4">
    <source>
        <dbReference type="ARBA" id="ARBA00022989"/>
    </source>
</evidence>
<keyword evidence="9" id="KW-1185">Reference proteome</keyword>
<organism evidence="8 9">
    <name type="scientific">Nesidiocoris tenuis</name>
    <dbReference type="NCBI Taxonomy" id="355587"/>
    <lineage>
        <taxon>Eukaryota</taxon>
        <taxon>Metazoa</taxon>
        <taxon>Ecdysozoa</taxon>
        <taxon>Arthropoda</taxon>
        <taxon>Hexapoda</taxon>
        <taxon>Insecta</taxon>
        <taxon>Pterygota</taxon>
        <taxon>Neoptera</taxon>
        <taxon>Paraneoptera</taxon>
        <taxon>Hemiptera</taxon>
        <taxon>Heteroptera</taxon>
        <taxon>Panheteroptera</taxon>
        <taxon>Cimicomorpha</taxon>
        <taxon>Miridae</taxon>
        <taxon>Dicyphina</taxon>
        <taxon>Nesidiocoris</taxon>
    </lineage>
</organism>
<feature type="transmembrane region" description="Helical" evidence="7">
    <location>
        <begin position="129"/>
        <end position="150"/>
    </location>
</feature>
<feature type="transmembrane region" description="Helical" evidence="7">
    <location>
        <begin position="307"/>
        <end position="326"/>
    </location>
</feature>
<proteinExistence type="predicted"/>
<feature type="transmembrane region" description="Helical" evidence="7">
    <location>
        <begin position="275"/>
        <end position="295"/>
    </location>
</feature>
<evidence type="ECO:0000256" key="6">
    <source>
        <dbReference type="SAM" id="MobiDB-lite"/>
    </source>
</evidence>
<keyword evidence="5 7" id="KW-0472">Membrane</keyword>
<accession>A0A6H5G7T0</accession>
<name>A0A6H5G7T0_9HEMI</name>
<evidence type="ECO:0008006" key="10">
    <source>
        <dbReference type="Google" id="ProtNLM"/>
    </source>
</evidence>
<dbReference type="InterPro" id="IPR013604">
    <property type="entry name" value="7TM_chemorcpt"/>
</dbReference>
<evidence type="ECO:0000256" key="3">
    <source>
        <dbReference type="ARBA" id="ARBA00022692"/>
    </source>
</evidence>
<feature type="transmembrane region" description="Helical" evidence="7">
    <location>
        <begin position="393"/>
        <end position="415"/>
    </location>
</feature>
<reference evidence="8 9" key="1">
    <citation type="submission" date="2020-02" db="EMBL/GenBank/DDBJ databases">
        <authorList>
            <person name="Ferguson B K."/>
        </authorList>
    </citation>
    <scope>NUCLEOTIDE SEQUENCE [LARGE SCALE GENOMIC DNA]</scope>
</reference>
<feature type="transmembrane region" description="Helical" evidence="7">
    <location>
        <begin position="234"/>
        <end position="254"/>
    </location>
</feature>
<sequence length="753" mass="85746">MSSCCKSVTTGTMLHQHRQLQAHLKIAQIFGAWPLQIDFRRNSFSKISKKYATASSVLSIWSLFMFFCPTIDIDSAGYFTKLILRSAECLSIAQPSVLFASVVLGASKIEECLRSLFKIHDELKAGGKLFFRNILVGSIVCTLMLVITWLQLVYIQDRHHNIFLIMTLTSIFWVIFFLHSYAAVLLYTVLVQSVGVCFEKLSQIKKKPPTENARETARLIIVTYDRLVDICDDINHVFTPFISCALLSHFLVMLEEIYIYNTVNSRGKELVLRALWFPLSSIMIVHIIATCDAAVRQMGTYGAYSGYLQKVANSLNIPAAIYSMVMKRNLFHKAMRNLITSQDKLGIGDYDLPRPTKFVLISHFLIVIFNIFIQITLLAVTGWEDLLFSSYSAFFWMAMYTVITCTGFQFTYLVGAISDCLLRSKTVTIAKLKEQSFRPVYRQTSDSSAIQRSNNIIKQFVLTQHQIFGIFDDFGDVYSSFVAIYLLGLFLATTNSCFVLFVTKVLIWPEIVQYVLWVLHHVVVACNLFSSCEGFREHPLVMIHLSSRKTLTFTACKCVNVDYRLGLSGWFERRCSRERTTVEPERVPGPKYAGSRKVPVAKHNEQTFAPKPLDLKDASSQTTAHSECTPEAENESDAESRCSKIGTKTSNYLDDVYNILADEDLTKSELLNVGKLLTVIGLDLPYADRRTGHRFAEKDHDEFKVYLEMPQNREVLKVYVRLSIIFQKHVVDEQRLLKRAKTIHDGLSKTVLK</sequence>
<feature type="transmembrane region" description="Helical" evidence="7">
    <location>
        <begin position="482"/>
        <end position="502"/>
    </location>
</feature>
<dbReference type="GO" id="GO:0005886">
    <property type="term" value="C:plasma membrane"/>
    <property type="evidence" value="ECO:0007669"/>
    <property type="project" value="UniProtKB-SubCell"/>
</dbReference>
<keyword evidence="4 7" id="KW-1133">Transmembrane helix</keyword>
<dbReference type="Pfam" id="PF08395">
    <property type="entry name" value="7tm_7"/>
    <property type="match status" value="2"/>
</dbReference>
<feature type="transmembrane region" description="Helical" evidence="7">
    <location>
        <begin position="51"/>
        <end position="68"/>
    </location>
</feature>
<feature type="transmembrane region" description="Helical" evidence="7">
    <location>
        <begin position="162"/>
        <end position="190"/>
    </location>
</feature>
<evidence type="ECO:0000313" key="8">
    <source>
        <dbReference type="EMBL" id="CAA9998264.1"/>
    </source>
</evidence>
<gene>
    <name evidence="8" type="ORF">NTEN_LOCUS4547</name>
</gene>
<evidence type="ECO:0000256" key="7">
    <source>
        <dbReference type="SAM" id="Phobius"/>
    </source>
</evidence>
<dbReference type="EMBL" id="CADCXU010006724">
    <property type="protein sequence ID" value="CAA9998264.1"/>
    <property type="molecule type" value="Genomic_DNA"/>
</dbReference>
<dbReference type="Proteomes" id="UP000479000">
    <property type="component" value="Unassembled WGS sequence"/>
</dbReference>